<organism evidence="3 4">
    <name type="scientific">Actinomadura vinacea</name>
    <dbReference type="NCBI Taxonomy" id="115336"/>
    <lineage>
        <taxon>Bacteria</taxon>
        <taxon>Bacillati</taxon>
        <taxon>Actinomycetota</taxon>
        <taxon>Actinomycetes</taxon>
        <taxon>Streptosporangiales</taxon>
        <taxon>Thermomonosporaceae</taxon>
        <taxon>Actinomadura</taxon>
    </lineage>
</organism>
<protein>
    <submittedName>
        <fullName evidence="3">Uncharacterized protein</fullName>
    </submittedName>
</protein>
<evidence type="ECO:0000256" key="1">
    <source>
        <dbReference type="SAM" id="MobiDB-lite"/>
    </source>
</evidence>
<dbReference type="Proteomes" id="UP001501231">
    <property type="component" value="Unassembled WGS sequence"/>
</dbReference>
<evidence type="ECO:0000313" key="3">
    <source>
        <dbReference type="EMBL" id="GAA2418153.1"/>
    </source>
</evidence>
<keyword evidence="2" id="KW-0472">Membrane</keyword>
<comment type="caution">
    <text evidence="3">The sequence shown here is derived from an EMBL/GenBank/DDBJ whole genome shotgun (WGS) entry which is preliminary data.</text>
</comment>
<dbReference type="EMBL" id="BAAARW010000012">
    <property type="protein sequence ID" value="GAA2418153.1"/>
    <property type="molecule type" value="Genomic_DNA"/>
</dbReference>
<keyword evidence="4" id="KW-1185">Reference proteome</keyword>
<feature type="transmembrane region" description="Helical" evidence="2">
    <location>
        <begin position="125"/>
        <end position="145"/>
    </location>
</feature>
<feature type="compositionally biased region" description="Gly residues" evidence="1">
    <location>
        <begin position="88"/>
        <end position="99"/>
    </location>
</feature>
<feature type="compositionally biased region" description="Polar residues" evidence="1">
    <location>
        <begin position="34"/>
        <end position="44"/>
    </location>
</feature>
<gene>
    <name evidence="3" type="ORF">GCM10010191_31010</name>
</gene>
<reference evidence="4" key="1">
    <citation type="journal article" date="2019" name="Int. J. Syst. Evol. Microbiol.">
        <title>The Global Catalogue of Microorganisms (GCM) 10K type strain sequencing project: providing services to taxonomists for standard genome sequencing and annotation.</title>
        <authorList>
            <consortium name="The Broad Institute Genomics Platform"/>
            <consortium name="The Broad Institute Genome Sequencing Center for Infectious Disease"/>
            <person name="Wu L."/>
            <person name="Ma J."/>
        </authorList>
    </citation>
    <scope>NUCLEOTIDE SEQUENCE [LARGE SCALE GENOMIC DNA]</scope>
    <source>
        <strain evidence="4">JCM 3325</strain>
    </source>
</reference>
<keyword evidence="2" id="KW-0812">Transmembrane</keyword>
<feature type="compositionally biased region" description="Low complexity" evidence="1">
    <location>
        <begin position="69"/>
        <end position="87"/>
    </location>
</feature>
<evidence type="ECO:0000313" key="4">
    <source>
        <dbReference type="Proteomes" id="UP001501231"/>
    </source>
</evidence>
<feature type="region of interest" description="Disordered" evidence="1">
    <location>
        <begin position="1"/>
        <end position="119"/>
    </location>
</feature>
<accession>A0ABP5W2M3</accession>
<proteinExistence type="predicted"/>
<sequence length="149" mass="14181">MARIGYSPLPPNLSQEMANSIGRMTGRSPERLSRSNCANPTLSGSLGAGAQAPGDPFDKLNGNNGPGSGTSTSAGPSAGAGASSGASAGAGTGGTGTTGAGANDGQSRGVSPVGFNGPALPGPGVLPALVLLATLAVPPAVIAFVRRRS</sequence>
<dbReference type="RefSeq" id="WP_344589663.1">
    <property type="nucleotide sequence ID" value="NZ_BAAARW010000012.1"/>
</dbReference>
<evidence type="ECO:0000256" key="2">
    <source>
        <dbReference type="SAM" id="Phobius"/>
    </source>
</evidence>
<keyword evidence="2" id="KW-1133">Transmembrane helix</keyword>
<name>A0ABP5W2M3_9ACTN</name>